<gene>
    <name evidence="1" type="ORF">OPV22_016009</name>
</gene>
<evidence type="ECO:0008006" key="3">
    <source>
        <dbReference type="Google" id="ProtNLM"/>
    </source>
</evidence>
<name>A0AAV8PN89_ENSVE</name>
<reference evidence="1 2" key="1">
    <citation type="submission" date="2022-12" db="EMBL/GenBank/DDBJ databases">
        <title>Chromosome-scale assembly of the Ensete ventricosum genome.</title>
        <authorList>
            <person name="Dussert Y."/>
            <person name="Stocks J."/>
            <person name="Wendawek A."/>
            <person name="Woldeyes F."/>
            <person name="Nichols R.A."/>
            <person name="Borrell J.S."/>
        </authorList>
    </citation>
    <scope>NUCLEOTIDE SEQUENCE [LARGE SCALE GENOMIC DNA]</scope>
    <source>
        <strain evidence="2">cv. Maze</strain>
        <tissue evidence="1">Seeds</tissue>
    </source>
</reference>
<dbReference type="InterPro" id="IPR008004">
    <property type="entry name" value="OCTOPUS-like"/>
</dbReference>
<dbReference type="PANTHER" id="PTHR31659:SF9">
    <property type="entry name" value="PROTEIN: UPF0503-LIKE PROTEIN, PUTATIVE (DUF740)-RELATED"/>
    <property type="match status" value="1"/>
</dbReference>
<protein>
    <recommendedName>
        <fullName evidence="3">DUF4005 domain-containing protein</fullName>
    </recommendedName>
</protein>
<evidence type="ECO:0000313" key="2">
    <source>
        <dbReference type="Proteomes" id="UP001222027"/>
    </source>
</evidence>
<organism evidence="1 2">
    <name type="scientific">Ensete ventricosum</name>
    <name type="common">Abyssinian banana</name>
    <name type="synonym">Musa ensete</name>
    <dbReference type="NCBI Taxonomy" id="4639"/>
    <lineage>
        <taxon>Eukaryota</taxon>
        <taxon>Viridiplantae</taxon>
        <taxon>Streptophyta</taxon>
        <taxon>Embryophyta</taxon>
        <taxon>Tracheophyta</taxon>
        <taxon>Spermatophyta</taxon>
        <taxon>Magnoliopsida</taxon>
        <taxon>Liliopsida</taxon>
        <taxon>Zingiberales</taxon>
        <taxon>Musaceae</taxon>
        <taxon>Ensete</taxon>
    </lineage>
</organism>
<evidence type="ECO:0000313" key="1">
    <source>
        <dbReference type="EMBL" id="KAJ8494288.1"/>
    </source>
</evidence>
<sequence length="151" mass="17079">MKQPPFTPVATPAGGTEFFPFHHANLLDRDLSSKSLSNEYFGSLDASFRDLRKGAATKKPGKWGKAWNIWGFIQRRSSSRAGANVVERSLSESWPGLSVRHSSLEINGQSKRRKDYVLERNQSARLVTCFYKQQAEDSHLLETTIWTISGY</sequence>
<keyword evidence="2" id="KW-1185">Reference proteome</keyword>
<comment type="caution">
    <text evidence="1">The sequence shown here is derived from an EMBL/GenBank/DDBJ whole genome shotgun (WGS) entry which is preliminary data.</text>
</comment>
<dbReference type="Pfam" id="PF05340">
    <property type="entry name" value="DUF740"/>
    <property type="match status" value="1"/>
</dbReference>
<accession>A0AAV8PN89</accession>
<dbReference type="Proteomes" id="UP001222027">
    <property type="component" value="Unassembled WGS sequence"/>
</dbReference>
<dbReference type="EMBL" id="JAQQAF010000004">
    <property type="protein sequence ID" value="KAJ8494288.1"/>
    <property type="molecule type" value="Genomic_DNA"/>
</dbReference>
<proteinExistence type="predicted"/>
<dbReference type="PANTHER" id="PTHR31659">
    <property type="entry name" value="PROTEIN: UPF0503-LIKE PROTEIN, PUTATIVE (DUF740)-RELATED"/>
    <property type="match status" value="1"/>
</dbReference>
<dbReference type="AlphaFoldDB" id="A0AAV8PN89"/>